<accession>A0ABX0PLI0</accession>
<evidence type="ECO:0000313" key="2">
    <source>
        <dbReference type="EMBL" id="NIC03978.1"/>
    </source>
</evidence>
<keyword evidence="1" id="KW-1133">Transmembrane helix</keyword>
<feature type="transmembrane region" description="Helical" evidence="1">
    <location>
        <begin position="12"/>
        <end position="34"/>
    </location>
</feature>
<dbReference type="EMBL" id="JAAQTO010000002">
    <property type="protein sequence ID" value="NIC03978.1"/>
    <property type="molecule type" value="Genomic_DNA"/>
</dbReference>
<evidence type="ECO:0000313" key="3">
    <source>
        <dbReference type="Proteomes" id="UP001318321"/>
    </source>
</evidence>
<dbReference type="RefSeq" id="WP_167110076.1">
    <property type="nucleotide sequence ID" value="NZ_JAAQTO010000002.1"/>
</dbReference>
<sequence length="47" mass="4867">MSDAVTKYKDNLDWSIVVSTITAAVIIGAAAYGLRKAGLGTVANVIK</sequence>
<reference evidence="2 3" key="1">
    <citation type="submission" date="2020-03" db="EMBL/GenBank/DDBJ databases">
        <title>Identification of Halomonas strains.</title>
        <authorList>
            <person name="Xiao Z."/>
            <person name="Dong F."/>
            <person name="Wang Z."/>
            <person name="Zhao J.-Y."/>
        </authorList>
    </citation>
    <scope>NUCLEOTIDE SEQUENCE [LARGE SCALE GENOMIC DNA]</scope>
    <source>
        <strain evidence="2 3">DX6</strain>
    </source>
</reference>
<keyword evidence="3" id="KW-1185">Reference proteome</keyword>
<comment type="caution">
    <text evidence="2">The sequence shown here is derived from an EMBL/GenBank/DDBJ whole genome shotgun (WGS) entry which is preliminary data.</text>
</comment>
<gene>
    <name evidence="2" type="ORF">HBJ55_00850</name>
</gene>
<dbReference type="Proteomes" id="UP001318321">
    <property type="component" value="Unassembled WGS sequence"/>
</dbReference>
<organism evidence="2 3">
    <name type="scientific">Billgrantia bachuensis</name>
    <dbReference type="NCBI Taxonomy" id="2717286"/>
    <lineage>
        <taxon>Bacteria</taxon>
        <taxon>Pseudomonadati</taxon>
        <taxon>Pseudomonadota</taxon>
        <taxon>Gammaproteobacteria</taxon>
        <taxon>Oceanospirillales</taxon>
        <taxon>Halomonadaceae</taxon>
        <taxon>Billgrantia</taxon>
    </lineage>
</organism>
<proteinExistence type="predicted"/>
<keyword evidence="1" id="KW-0812">Transmembrane</keyword>
<evidence type="ECO:0000256" key="1">
    <source>
        <dbReference type="SAM" id="Phobius"/>
    </source>
</evidence>
<name>A0ABX0PLI0_9GAMM</name>
<keyword evidence="1" id="KW-0472">Membrane</keyword>
<protein>
    <submittedName>
        <fullName evidence="2">Uncharacterized protein</fullName>
    </submittedName>
</protein>